<dbReference type="Proteomes" id="UP000614200">
    <property type="component" value="Unassembled WGS sequence"/>
</dbReference>
<reference evidence="1 2" key="1">
    <citation type="submission" date="2020-11" db="EMBL/GenBank/DDBJ databases">
        <title>Fusibacter basophilias sp. nov.</title>
        <authorList>
            <person name="Qiu D."/>
        </authorList>
    </citation>
    <scope>NUCLEOTIDE SEQUENCE [LARGE SCALE GENOMIC DNA]</scope>
    <source>
        <strain evidence="1 2">Q10-2</strain>
    </source>
</reference>
<sequence length="176" mass="20774">MSRYLIVNLFSDPVKKHHSELVSALKEHFSVQPQKIGAHMTLIPPFECEDILALVRYTELYAKTHKRMPVIVGGIGSFRDNVVYLKIQMTQEAEQTLIQYIEKAQTHFESRAQLTTPHVFHCTLVSRRISKKFDMISNYLENEQKLFNSYIDNLTLLRWSEDEQQWIVEKQYHLHP</sequence>
<dbReference type="InterPro" id="IPR050580">
    <property type="entry name" value="2H_phosphoesterase_YjcG-like"/>
</dbReference>
<dbReference type="EMBL" id="JADKNH010000006">
    <property type="protein sequence ID" value="MBF4693566.1"/>
    <property type="molecule type" value="Genomic_DNA"/>
</dbReference>
<dbReference type="SUPFAM" id="SSF55144">
    <property type="entry name" value="LigT-like"/>
    <property type="match status" value="1"/>
</dbReference>
<accession>A0ABR9ZSX0</accession>
<keyword evidence="2" id="KW-1185">Reference proteome</keyword>
<proteinExistence type="predicted"/>
<dbReference type="Pfam" id="PF13563">
    <property type="entry name" value="2_5_RNA_ligase2"/>
    <property type="match status" value="1"/>
</dbReference>
<dbReference type="PANTHER" id="PTHR40037:SF1">
    <property type="entry name" value="PHOSPHOESTERASE SAOUHSC_00951-RELATED"/>
    <property type="match status" value="1"/>
</dbReference>
<name>A0ABR9ZSX0_9FIRM</name>
<organism evidence="1 2">
    <name type="scientific">Fusibacter ferrireducens</name>
    <dbReference type="NCBI Taxonomy" id="2785058"/>
    <lineage>
        <taxon>Bacteria</taxon>
        <taxon>Bacillati</taxon>
        <taxon>Bacillota</taxon>
        <taxon>Clostridia</taxon>
        <taxon>Eubacteriales</taxon>
        <taxon>Eubacteriales Family XII. Incertae Sedis</taxon>
        <taxon>Fusibacter</taxon>
    </lineage>
</organism>
<dbReference type="Gene3D" id="3.90.1140.10">
    <property type="entry name" value="Cyclic phosphodiesterase"/>
    <property type="match status" value="1"/>
</dbReference>
<keyword evidence="1" id="KW-0436">Ligase</keyword>
<dbReference type="RefSeq" id="WP_194701810.1">
    <property type="nucleotide sequence ID" value="NZ_JADKNH010000006.1"/>
</dbReference>
<evidence type="ECO:0000313" key="2">
    <source>
        <dbReference type="Proteomes" id="UP000614200"/>
    </source>
</evidence>
<dbReference type="InterPro" id="IPR009097">
    <property type="entry name" value="Cyclic_Pdiesterase"/>
</dbReference>
<protein>
    <submittedName>
        <fullName evidence="1">2'-5' RNA ligase family protein</fullName>
    </submittedName>
</protein>
<dbReference type="GO" id="GO:0016874">
    <property type="term" value="F:ligase activity"/>
    <property type="evidence" value="ECO:0007669"/>
    <property type="project" value="UniProtKB-KW"/>
</dbReference>
<evidence type="ECO:0000313" key="1">
    <source>
        <dbReference type="EMBL" id="MBF4693566.1"/>
    </source>
</evidence>
<dbReference type="PANTHER" id="PTHR40037">
    <property type="entry name" value="PHOSPHOESTERASE YJCG-RELATED"/>
    <property type="match status" value="1"/>
</dbReference>
<comment type="caution">
    <text evidence="1">The sequence shown here is derived from an EMBL/GenBank/DDBJ whole genome shotgun (WGS) entry which is preliminary data.</text>
</comment>
<gene>
    <name evidence="1" type="ORF">ISU02_10560</name>
</gene>